<evidence type="ECO:0000256" key="5">
    <source>
        <dbReference type="ARBA" id="ARBA00022617"/>
    </source>
</evidence>
<dbReference type="SUPFAM" id="SSF48695">
    <property type="entry name" value="Multiheme cytochromes"/>
    <property type="match status" value="3"/>
</dbReference>
<feature type="transmembrane region" description="Helical" evidence="12">
    <location>
        <begin position="225"/>
        <end position="249"/>
    </location>
</feature>
<evidence type="ECO:0000256" key="9">
    <source>
        <dbReference type="ARBA" id="ARBA00022989"/>
    </source>
</evidence>
<dbReference type="Pfam" id="PF02085">
    <property type="entry name" value="Cytochrom_CIII"/>
    <property type="match status" value="1"/>
</dbReference>
<dbReference type="AlphaFoldDB" id="A0A8J6Y2F7"/>
<feature type="transmembrane region" description="Helical" evidence="12">
    <location>
        <begin position="52"/>
        <end position="76"/>
    </location>
</feature>
<feature type="transmembrane region" description="Helical" evidence="12">
    <location>
        <begin position="327"/>
        <end position="349"/>
    </location>
</feature>
<evidence type="ECO:0000256" key="3">
    <source>
        <dbReference type="ARBA" id="ARBA00022448"/>
    </source>
</evidence>
<keyword evidence="4" id="KW-1003">Cell membrane</keyword>
<protein>
    <submittedName>
        <fullName evidence="14">Ni/Fe-hydrogenase cytochrome b subunit</fullName>
    </submittedName>
</protein>
<keyword evidence="7" id="KW-0479">Metal-binding</keyword>
<dbReference type="InterPro" id="IPR036280">
    <property type="entry name" value="Multihaem_cyt_sf"/>
</dbReference>
<keyword evidence="10" id="KW-0408">Iron</keyword>
<dbReference type="GO" id="GO:0020037">
    <property type="term" value="F:heme binding"/>
    <property type="evidence" value="ECO:0007669"/>
    <property type="project" value="InterPro"/>
</dbReference>
<comment type="similarity">
    <text evidence="2">Belongs to the NrfD family.</text>
</comment>
<evidence type="ECO:0000256" key="1">
    <source>
        <dbReference type="ARBA" id="ARBA00004651"/>
    </source>
</evidence>
<dbReference type="NCBIfam" id="TIGR04315">
    <property type="entry name" value="octaheme_Shew"/>
    <property type="match status" value="1"/>
</dbReference>
<name>A0A8J6Y2F7_9BACT</name>
<dbReference type="Gene3D" id="1.10.1130.10">
    <property type="entry name" value="Flavocytochrome C3, Chain A"/>
    <property type="match status" value="1"/>
</dbReference>
<dbReference type="Proteomes" id="UP000648239">
    <property type="component" value="Unassembled WGS sequence"/>
</dbReference>
<feature type="transmembrane region" description="Helical" evidence="12">
    <location>
        <begin position="261"/>
        <end position="279"/>
    </location>
</feature>
<dbReference type="Pfam" id="PF11783">
    <property type="entry name" value="Cytochrome_cB"/>
    <property type="match status" value="1"/>
</dbReference>
<feature type="transmembrane region" description="Helical" evidence="12">
    <location>
        <begin position="129"/>
        <end position="150"/>
    </location>
</feature>
<reference evidence="14 15" key="1">
    <citation type="submission" date="2020-08" db="EMBL/GenBank/DDBJ databases">
        <title>Acidobacteriota in marine sediments use diverse sulfur dissimilation pathways.</title>
        <authorList>
            <person name="Wasmund K."/>
        </authorList>
    </citation>
    <scope>NUCLEOTIDE SEQUENCE [LARGE SCALE GENOMIC DNA]</scope>
    <source>
        <strain evidence="14">MAG AM4</strain>
    </source>
</reference>
<dbReference type="GO" id="GO:0005886">
    <property type="term" value="C:plasma membrane"/>
    <property type="evidence" value="ECO:0007669"/>
    <property type="project" value="UniProtKB-SubCell"/>
</dbReference>
<feature type="transmembrane region" description="Helical" evidence="12">
    <location>
        <begin position="88"/>
        <end position="109"/>
    </location>
</feature>
<dbReference type="GO" id="GO:0046872">
    <property type="term" value="F:metal ion binding"/>
    <property type="evidence" value="ECO:0007669"/>
    <property type="project" value="UniProtKB-KW"/>
</dbReference>
<dbReference type="PANTHER" id="PTHR30074">
    <property type="entry name" value="FORMATE DEHYDROGENASE, NITRATE-INDUCIBLE, CYTOCHROME B556 FDN SUBUNIT"/>
    <property type="match status" value="1"/>
</dbReference>
<dbReference type="Pfam" id="PF03916">
    <property type="entry name" value="NrfD"/>
    <property type="match status" value="1"/>
</dbReference>
<evidence type="ECO:0000256" key="7">
    <source>
        <dbReference type="ARBA" id="ARBA00022723"/>
    </source>
</evidence>
<evidence type="ECO:0000256" key="6">
    <source>
        <dbReference type="ARBA" id="ARBA00022692"/>
    </source>
</evidence>
<keyword evidence="6 12" id="KW-0812">Transmembrane</keyword>
<sequence length="1088" mass="120652">MSTHQTRTVRGRFFSHGTFALLAVMTLGGAFAFTRLLTGLEAVTNLTDAYPWGLWIAIDVACGVALAAGGFTTAALIEIFGNHKYRPLLRPAVLTAWLGYIFVGVGLMFDLGRYWNIWRPMFNWQGNSVLFEVGMCVMTYLFVLTVEMSVSFLDGLRTRVEEESRGAIILRRLERPLTLLRRIVRTVMPLFVVAGVVLSFMHQSSLGALMVIAPTKMCSLWYTPVLPLLFLLSAIMVGFPMVVMESLIASRSLGREPEMDLLSPLAKIIPWFIAAYGIVKILDLVVRGSAVQFIDTPGHMVAFLVEMILCLVVPFVLLLFKPVRESAGWLLFSSLLVIGGVVLNRVNVFLVAYEPPFPGRGYFPSVGEIAVTLGLVATIMFLYRVFIFLFPIMPKHETSGPKPLRSPATYTPLQPKTAWTFRGVAIGLLLLFSVLYAFIHQEAVSGDIRATNWVESVRPVEEEATGLNPAEHAGRPEGYKRVYILSSRLLDDLDNFYEPTRFNHTTHDEWTGGDCAPCHHRFSMGGDDRIGIDLHEFHDEMEIHLGGPCASCHDMDSITIQRCDSCHWLANEEDDPSRLGLKGSYHRQCIGCHEDIPESDAPVDCIGCHHPLTPDHGDLVAVDKGAGVEDVVRECIRCHETSAADILESAHWNWSGHSPEVGGYEDSASLGINTLVNNYMFGTGPNAEYCAACHIGIGPLEGRIENRDPETVDCLICHDTTGTYIKKIGDGGRPVDGVDLAAVAHSVGRPSRDKCGSCHFYSDGSANIKHGDLEPVLADPPDDLDVHMGRYNLLCQDCHTTRQHKIAGMSMSAPVVEGRVLCSRCHSDTPHGIGGEYSRHLDDHLRSISCQVCHIPRIARESPTRTFIDWRQAESYGPVPLTDRGLPDWPEQAGVETWVRDLVPEYRWYDGTRKVKVLGETIDPRKTVYLNQPEGDKRNPGALISAFKTHRAMQPYDTENKTLVIPKLWGGFWQHFNLEVAIREGMEESGMEYSGSYGFAATVQYTGIHHEIVPAKDALGCQDCHIATAVDCRRCHSSIRGHELNGLGHAVYPEVKNRIDFEALGYEDDPARIGGRFFIQPGRGTPPS</sequence>
<accession>A0A8J6Y2F7</accession>
<evidence type="ECO:0000256" key="11">
    <source>
        <dbReference type="ARBA" id="ARBA00023136"/>
    </source>
</evidence>
<gene>
    <name evidence="14" type="primary">hybB</name>
    <name evidence="14" type="ORF">IFK94_13785</name>
</gene>
<dbReference type="GO" id="GO:0009055">
    <property type="term" value="F:electron transfer activity"/>
    <property type="evidence" value="ECO:0007669"/>
    <property type="project" value="InterPro"/>
</dbReference>
<dbReference type="PANTHER" id="PTHR30074:SF4">
    <property type="entry name" value="NI_FE-HYDROGENASE 2 B-TYPE CYTOCHROME SUBUNIT-RELATED"/>
    <property type="match status" value="1"/>
</dbReference>
<dbReference type="InterPro" id="IPR024673">
    <property type="entry name" value="Octahem_Cyt_c"/>
</dbReference>
<keyword evidence="9 12" id="KW-1133">Transmembrane helix</keyword>
<keyword evidence="11 12" id="KW-0472">Membrane</keyword>
<dbReference type="CDD" id="cd08168">
    <property type="entry name" value="Cytochrom_C3"/>
    <property type="match status" value="1"/>
</dbReference>
<dbReference type="InterPro" id="IPR020942">
    <property type="entry name" value="Cyt_c_III_dom"/>
</dbReference>
<keyword evidence="5" id="KW-0349">Heme</keyword>
<evidence type="ECO:0000256" key="8">
    <source>
        <dbReference type="ARBA" id="ARBA00022982"/>
    </source>
</evidence>
<feature type="domain" description="Class III cytochrome C" evidence="13">
    <location>
        <begin position="535"/>
        <end position="609"/>
    </location>
</feature>
<dbReference type="GO" id="GO:0009061">
    <property type="term" value="P:anaerobic respiration"/>
    <property type="evidence" value="ECO:0007669"/>
    <property type="project" value="TreeGrafter"/>
</dbReference>
<keyword evidence="8" id="KW-0249">Electron transport</keyword>
<organism evidence="14 15">
    <name type="scientific">Candidatus Polarisedimenticola svalbardensis</name>
    <dbReference type="NCBI Taxonomy" id="2886004"/>
    <lineage>
        <taxon>Bacteria</taxon>
        <taxon>Pseudomonadati</taxon>
        <taxon>Acidobacteriota</taxon>
        <taxon>Candidatus Polarisedimenticolia</taxon>
        <taxon>Candidatus Polarisedimenticolales</taxon>
        <taxon>Candidatus Polarisedimenticolaceae</taxon>
        <taxon>Candidatus Polarisedimenticola</taxon>
    </lineage>
</organism>
<evidence type="ECO:0000313" key="15">
    <source>
        <dbReference type="Proteomes" id="UP000648239"/>
    </source>
</evidence>
<dbReference type="InterPro" id="IPR051817">
    <property type="entry name" value="FDH_cytochrome_b556_subunit"/>
</dbReference>
<evidence type="ECO:0000256" key="12">
    <source>
        <dbReference type="SAM" id="Phobius"/>
    </source>
</evidence>
<feature type="transmembrane region" description="Helical" evidence="12">
    <location>
        <begin position="12"/>
        <end position="32"/>
    </location>
</feature>
<feature type="transmembrane region" description="Helical" evidence="12">
    <location>
        <begin position="299"/>
        <end position="320"/>
    </location>
</feature>
<feature type="transmembrane region" description="Helical" evidence="12">
    <location>
        <begin position="190"/>
        <end position="213"/>
    </location>
</feature>
<evidence type="ECO:0000259" key="13">
    <source>
        <dbReference type="Pfam" id="PF02085"/>
    </source>
</evidence>
<keyword evidence="3" id="KW-0813">Transport</keyword>
<feature type="transmembrane region" description="Helical" evidence="12">
    <location>
        <begin position="419"/>
        <end position="439"/>
    </location>
</feature>
<evidence type="ECO:0000256" key="10">
    <source>
        <dbReference type="ARBA" id="ARBA00023004"/>
    </source>
</evidence>
<evidence type="ECO:0000256" key="2">
    <source>
        <dbReference type="ARBA" id="ARBA00008929"/>
    </source>
</evidence>
<comment type="subcellular location">
    <subcellularLocation>
        <location evidence="1">Cell membrane</location>
        <topology evidence="1">Multi-pass membrane protein</topology>
    </subcellularLocation>
</comment>
<evidence type="ECO:0000256" key="4">
    <source>
        <dbReference type="ARBA" id="ARBA00022475"/>
    </source>
</evidence>
<dbReference type="EMBL" id="JACXWD010000065">
    <property type="protein sequence ID" value="MBD3869188.1"/>
    <property type="molecule type" value="Genomic_DNA"/>
</dbReference>
<feature type="transmembrane region" description="Helical" evidence="12">
    <location>
        <begin position="369"/>
        <end position="392"/>
    </location>
</feature>
<dbReference type="InterPro" id="IPR005614">
    <property type="entry name" value="NrfD-like"/>
</dbReference>
<dbReference type="Gene3D" id="3.90.10.10">
    <property type="entry name" value="Cytochrome C3"/>
    <property type="match status" value="1"/>
</dbReference>
<proteinExistence type="inferred from homology"/>
<evidence type="ECO:0000313" key="14">
    <source>
        <dbReference type="EMBL" id="MBD3869188.1"/>
    </source>
</evidence>
<comment type="caution">
    <text evidence="14">The sequence shown here is derived from an EMBL/GenBank/DDBJ whole genome shotgun (WGS) entry which is preliminary data.</text>
</comment>